<accession>A0A7V8N1I7</accession>
<dbReference type="GeneID" id="303195400"/>
<evidence type="ECO:0000313" key="2">
    <source>
        <dbReference type="Proteomes" id="UP000530186"/>
    </source>
</evidence>
<evidence type="ECO:0008006" key="3">
    <source>
        <dbReference type="Google" id="ProtNLM"/>
    </source>
</evidence>
<dbReference type="RefSeq" id="WP_180747145.1">
    <property type="nucleotide sequence ID" value="NZ_CBCRWQ010000021.1"/>
</dbReference>
<dbReference type="AlphaFoldDB" id="A0A7V8N1I7"/>
<comment type="caution">
    <text evidence="1">The sequence shown here is derived from an EMBL/GenBank/DDBJ whole genome shotgun (WGS) entry which is preliminary data.</text>
</comment>
<dbReference type="Proteomes" id="UP000530186">
    <property type="component" value="Unassembled WGS sequence"/>
</dbReference>
<evidence type="ECO:0000313" key="1">
    <source>
        <dbReference type="EMBL" id="MBA0017005.1"/>
    </source>
</evidence>
<organism evidence="1 2">
    <name type="scientific">Pseudolactococcus laudensis</name>
    <dbReference type="NCBI Taxonomy" id="1494461"/>
    <lineage>
        <taxon>Bacteria</taxon>
        <taxon>Bacillati</taxon>
        <taxon>Bacillota</taxon>
        <taxon>Bacilli</taxon>
        <taxon>Lactobacillales</taxon>
        <taxon>Streptococcaceae</taxon>
        <taxon>Pseudolactococcus</taxon>
    </lineage>
</organism>
<gene>
    <name evidence="1" type="ORF">HZR21_07705</name>
</gene>
<keyword evidence="2" id="KW-1185">Reference proteome</keyword>
<name>A0A7V8N1I7_9LACT</name>
<dbReference type="EMBL" id="JACBNY010000013">
    <property type="protein sequence ID" value="MBA0017005.1"/>
    <property type="molecule type" value="Genomic_DNA"/>
</dbReference>
<reference evidence="1 2" key="1">
    <citation type="submission" date="2020-07" db="EMBL/GenBank/DDBJ databases">
        <authorList>
            <person name="Hilgarth M."/>
            <person name="Werum V."/>
            <person name="Vogel R.F."/>
        </authorList>
    </citation>
    <scope>NUCLEOTIDE SEQUENCE [LARGE SCALE GENOMIC DNA]</scope>
    <source>
        <strain evidence="1 2">DSM 28961</strain>
    </source>
</reference>
<proteinExistence type="predicted"/>
<protein>
    <recommendedName>
        <fullName evidence="3">Bacteriocin immunity protein</fullName>
    </recommendedName>
</protein>
<sequence>MFGQKEKDKNDILIENFACLLSQAINAKDVTPEIKEILVRHYMRFQKSHNIDREWAQISSELRPYALKMTLPRSTGELYLALNNRHLTLNEIVGGQALLTGLLMKI</sequence>